<evidence type="ECO:0000313" key="2">
    <source>
        <dbReference type="EMBL" id="KAJ5414419.1"/>
    </source>
</evidence>
<proteinExistence type="predicted"/>
<feature type="region of interest" description="Disordered" evidence="1">
    <location>
        <begin position="1"/>
        <end position="38"/>
    </location>
</feature>
<feature type="compositionally biased region" description="Polar residues" evidence="1">
    <location>
        <begin position="150"/>
        <end position="163"/>
    </location>
</feature>
<organism evidence="2 3">
    <name type="scientific">Penicillium cosmopolitanum</name>
    <dbReference type="NCBI Taxonomy" id="1131564"/>
    <lineage>
        <taxon>Eukaryota</taxon>
        <taxon>Fungi</taxon>
        <taxon>Dikarya</taxon>
        <taxon>Ascomycota</taxon>
        <taxon>Pezizomycotina</taxon>
        <taxon>Eurotiomycetes</taxon>
        <taxon>Eurotiomycetidae</taxon>
        <taxon>Eurotiales</taxon>
        <taxon>Aspergillaceae</taxon>
        <taxon>Penicillium</taxon>
    </lineage>
</organism>
<reference evidence="2" key="2">
    <citation type="journal article" date="2023" name="IMA Fungus">
        <title>Comparative genomic study of the Penicillium genus elucidates a diverse pangenome and 15 lateral gene transfer events.</title>
        <authorList>
            <person name="Petersen C."/>
            <person name="Sorensen T."/>
            <person name="Nielsen M.R."/>
            <person name="Sondergaard T.E."/>
            <person name="Sorensen J.L."/>
            <person name="Fitzpatrick D.A."/>
            <person name="Frisvad J.C."/>
            <person name="Nielsen K.L."/>
        </authorList>
    </citation>
    <scope>NUCLEOTIDE SEQUENCE</scope>
    <source>
        <strain evidence="2">IBT 29677</strain>
    </source>
</reference>
<reference evidence="2" key="1">
    <citation type="submission" date="2022-12" db="EMBL/GenBank/DDBJ databases">
        <authorList>
            <person name="Petersen C."/>
        </authorList>
    </citation>
    <scope>NUCLEOTIDE SEQUENCE</scope>
    <source>
        <strain evidence="2">IBT 29677</strain>
    </source>
</reference>
<feature type="region of interest" description="Disordered" evidence="1">
    <location>
        <begin position="150"/>
        <end position="185"/>
    </location>
</feature>
<comment type="caution">
    <text evidence="2">The sequence shown here is derived from an EMBL/GenBank/DDBJ whole genome shotgun (WGS) entry which is preliminary data.</text>
</comment>
<name>A0A9W9WC42_9EURO</name>
<dbReference type="Proteomes" id="UP001147747">
    <property type="component" value="Unassembled WGS sequence"/>
</dbReference>
<accession>A0A9W9WC42</accession>
<evidence type="ECO:0000256" key="1">
    <source>
        <dbReference type="SAM" id="MobiDB-lite"/>
    </source>
</evidence>
<keyword evidence="3" id="KW-1185">Reference proteome</keyword>
<sequence length="225" mass="24478">MSTHQSSSHRPPKSIRSPTLIRKAKPQPQFQFQQAQAPVDKTELAKRLEVVEKERFQEGLTLLNEEWQELEALKLMDESAKKGDDMGKGKAIVKKASKPGPTPTPAPIPALSRGPGPVSKAPAVPAILSSIEAICESYSNKGSACSEHQSFHTARSDCTNESFHTALGGSDGDGEGEKEAEAEAEAEKALLNSRKICEHWQVELDRGQDERADSAIRDIANIGRE</sequence>
<dbReference type="GeneID" id="81364663"/>
<evidence type="ECO:0000313" key="3">
    <source>
        <dbReference type="Proteomes" id="UP001147747"/>
    </source>
</evidence>
<gene>
    <name evidence="2" type="ORF">N7509_001046</name>
</gene>
<feature type="region of interest" description="Disordered" evidence="1">
    <location>
        <begin position="81"/>
        <end position="121"/>
    </location>
</feature>
<dbReference type="OrthoDB" id="10488211at2759"/>
<protein>
    <submittedName>
        <fullName evidence="2">Uncharacterized protein</fullName>
    </submittedName>
</protein>
<feature type="compositionally biased region" description="Basic and acidic residues" evidence="1">
    <location>
        <begin position="175"/>
        <end position="185"/>
    </location>
</feature>
<dbReference type="RefSeq" id="XP_056494265.1">
    <property type="nucleotide sequence ID" value="XM_056625683.1"/>
</dbReference>
<dbReference type="EMBL" id="JAPZBU010000003">
    <property type="protein sequence ID" value="KAJ5414419.1"/>
    <property type="molecule type" value="Genomic_DNA"/>
</dbReference>
<dbReference type="AlphaFoldDB" id="A0A9W9WC42"/>
<feature type="compositionally biased region" description="Low complexity" evidence="1">
    <location>
        <begin position="26"/>
        <end position="38"/>
    </location>
</feature>